<dbReference type="Proteomes" id="UP000000763">
    <property type="component" value="Chromosome 2"/>
</dbReference>
<dbReference type="AlphaFoldDB" id="Q6EU47"/>
<accession>Q6EU47</accession>
<evidence type="ECO:0000313" key="3">
    <source>
        <dbReference type="Proteomes" id="UP000000763"/>
    </source>
</evidence>
<gene>
    <name evidence="2" type="primary">OJ1197_E09.11</name>
</gene>
<name>Q6EU47_ORYSJ</name>
<dbReference type="EMBL" id="AP004160">
    <property type="protein sequence ID" value="BAD27822.1"/>
    <property type="molecule type" value="Genomic_DNA"/>
</dbReference>
<evidence type="ECO:0000313" key="2">
    <source>
        <dbReference type="EMBL" id="BAD27822.1"/>
    </source>
</evidence>
<reference evidence="3" key="1">
    <citation type="journal article" date="2005" name="Nature">
        <title>The map-based sequence of the rice genome.</title>
        <authorList>
            <consortium name="International rice genome sequencing project (IRGSP)"/>
            <person name="Matsumoto T."/>
            <person name="Wu J."/>
            <person name="Kanamori H."/>
            <person name="Katayose Y."/>
            <person name="Fujisawa M."/>
            <person name="Namiki N."/>
            <person name="Mizuno H."/>
            <person name="Yamamoto K."/>
            <person name="Antonio B.A."/>
            <person name="Baba T."/>
            <person name="Sakata K."/>
            <person name="Nagamura Y."/>
            <person name="Aoki H."/>
            <person name="Arikawa K."/>
            <person name="Arita K."/>
            <person name="Bito T."/>
            <person name="Chiden Y."/>
            <person name="Fujitsuka N."/>
            <person name="Fukunaka R."/>
            <person name="Hamada M."/>
            <person name="Harada C."/>
            <person name="Hayashi A."/>
            <person name="Hijishita S."/>
            <person name="Honda M."/>
            <person name="Hosokawa S."/>
            <person name="Ichikawa Y."/>
            <person name="Idonuma A."/>
            <person name="Iijima M."/>
            <person name="Ikeda M."/>
            <person name="Ikeno M."/>
            <person name="Ito K."/>
            <person name="Ito S."/>
            <person name="Ito T."/>
            <person name="Ito Y."/>
            <person name="Ito Y."/>
            <person name="Iwabuchi A."/>
            <person name="Kamiya K."/>
            <person name="Karasawa W."/>
            <person name="Kurita K."/>
            <person name="Katagiri S."/>
            <person name="Kikuta A."/>
            <person name="Kobayashi H."/>
            <person name="Kobayashi N."/>
            <person name="Machita K."/>
            <person name="Maehara T."/>
            <person name="Masukawa M."/>
            <person name="Mizubayashi T."/>
            <person name="Mukai Y."/>
            <person name="Nagasaki H."/>
            <person name="Nagata Y."/>
            <person name="Naito S."/>
            <person name="Nakashima M."/>
            <person name="Nakama Y."/>
            <person name="Nakamichi Y."/>
            <person name="Nakamura M."/>
            <person name="Meguro A."/>
            <person name="Negishi M."/>
            <person name="Ohta I."/>
            <person name="Ohta T."/>
            <person name="Okamoto M."/>
            <person name="Ono N."/>
            <person name="Saji S."/>
            <person name="Sakaguchi M."/>
            <person name="Sakai K."/>
            <person name="Shibata M."/>
            <person name="Shimokawa T."/>
            <person name="Song J."/>
            <person name="Takazaki Y."/>
            <person name="Terasawa K."/>
            <person name="Tsugane M."/>
            <person name="Tsuji K."/>
            <person name="Ueda S."/>
            <person name="Waki K."/>
            <person name="Yamagata H."/>
            <person name="Yamamoto M."/>
            <person name="Yamamoto S."/>
            <person name="Yamane H."/>
            <person name="Yoshiki S."/>
            <person name="Yoshihara R."/>
            <person name="Yukawa K."/>
            <person name="Zhong H."/>
            <person name="Yano M."/>
            <person name="Yuan Q."/>
            <person name="Ouyang S."/>
            <person name="Liu J."/>
            <person name="Jones K.M."/>
            <person name="Gansberger K."/>
            <person name="Moffat K."/>
            <person name="Hill J."/>
            <person name="Bera J."/>
            <person name="Fadrosh D."/>
            <person name="Jin S."/>
            <person name="Johri S."/>
            <person name="Kim M."/>
            <person name="Overton L."/>
            <person name="Reardon M."/>
            <person name="Tsitrin T."/>
            <person name="Vuong H."/>
            <person name="Weaver B."/>
            <person name="Ciecko A."/>
            <person name="Tallon L."/>
            <person name="Jackson J."/>
            <person name="Pai G."/>
            <person name="Aken S.V."/>
            <person name="Utterback T."/>
            <person name="Reidmuller S."/>
            <person name="Feldblyum T."/>
            <person name="Hsiao J."/>
            <person name="Zismann V."/>
            <person name="Iobst S."/>
            <person name="de Vazeille A.R."/>
            <person name="Buell C.R."/>
            <person name="Ying K."/>
            <person name="Li Y."/>
            <person name="Lu T."/>
            <person name="Huang Y."/>
            <person name="Zhao Q."/>
            <person name="Feng Q."/>
            <person name="Zhang L."/>
            <person name="Zhu J."/>
            <person name="Weng Q."/>
            <person name="Mu J."/>
            <person name="Lu Y."/>
            <person name="Fan D."/>
            <person name="Liu Y."/>
            <person name="Guan J."/>
            <person name="Zhang Y."/>
            <person name="Yu S."/>
            <person name="Liu X."/>
            <person name="Zhang Y."/>
            <person name="Hong G."/>
            <person name="Han B."/>
            <person name="Choisne N."/>
            <person name="Demange N."/>
            <person name="Orjeda G."/>
            <person name="Samain S."/>
            <person name="Cattolico L."/>
            <person name="Pelletier E."/>
            <person name="Couloux A."/>
            <person name="Segurens B."/>
            <person name="Wincker P."/>
            <person name="D'Hont A."/>
            <person name="Scarpelli C."/>
            <person name="Weissenbach J."/>
            <person name="Salanoubat M."/>
            <person name="Quetier F."/>
            <person name="Yu Y."/>
            <person name="Kim H.R."/>
            <person name="Rambo T."/>
            <person name="Currie J."/>
            <person name="Collura K."/>
            <person name="Luo M."/>
            <person name="Yang T."/>
            <person name="Ammiraju J.S.S."/>
            <person name="Engler F."/>
            <person name="Soderlund C."/>
            <person name="Wing R.A."/>
            <person name="Palmer L.E."/>
            <person name="de la Bastide M."/>
            <person name="Spiegel L."/>
            <person name="Nascimento L."/>
            <person name="Zutavern T."/>
            <person name="O'Shaughnessy A."/>
            <person name="Dike S."/>
            <person name="Dedhia N."/>
            <person name="Preston R."/>
            <person name="Balija V."/>
            <person name="McCombie W.R."/>
            <person name="Chow T."/>
            <person name="Chen H."/>
            <person name="Chung M."/>
            <person name="Chen C."/>
            <person name="Shaw J."/>
            <person name="Wu H."/>
            <person name="Hsiao K."/>
            <person name="Chao Y."/>
            <person name="Chu M."/>
            <person name="Cheng C."/>
            <person name="Hour A."/>
            <person name="Lee P."/>
            <person name="Lin S."/>
            <person name="Lin Y."/>
            <person name="Liou J."/>
            <person name="Liu S."/>
            <person name="Hsing Y."/>
            <person name="Raghuvanshi S."/>
            <person name="Mohanty A."/>
            <person name="Bharti A.K."/>
            <person name="Gaur A."/>
            <person name="Gupta V."/>
            <person name="Kumar D."/>
            <person name="Ravi V."/>
            <person name="Vij S."/>
            <person name="Kapur A."/>
            <person name="Khurana P."/>
            <person name="Khurana P."/>
            <person name="Khurana J.P."/>
            <person name="Tyagi A.K."/>
            <person name="Gaikwad K."/>
            <person name="Singh A."/>
            <person name="Dalal V."/>
            <person name="Srivastava S."/>
            <person name="Dixit A."/>
            <person name="Pal A.K."/>
            <person name="Ghazi I.A."/>
            <person name="Yadav M."/>
            <person name="Pandit A."/>
            <person name="Bhargava A."/>
            <person name="Sureshbabu K."/>
            <person name="Batra K."/>
            <person name="Sharma T.R."/>
            <person name="Mohapatra T."/>
            <person name="Singh N.K."/>
            <person name="Messing J."/>
            <person name="Nelson A.B."/>
            <person name="Fuks G."/>
            <person name="Kavchok S."/>
            <person name="Keizer G."/>
            <person name="Linton E."/>
            <person name="Llaca V."/>
            <person name="Song R."/>
            <person name="Tanyolac B."/>
            <person name="Young S."/>
            <person name="Ho-Il K."/>
            <person name="Hahn J.H."/>
            <person name="Sangsakoo G."/>
            <person name="Vanavichit A."/>
            <person name="de Mattos Luiz.A.T."/>
            <person name="Zimmer P.D."/>
            <person name="Malone G."/>
            <person name="Dellagostin O."/>
            <person name="de Oliveira A.C."/>
            <person name="Bevan M."/>
            <person name="Bancroft I."/>
            <person name="Minx P."/>
            <person name="Cordum H."/>
            <person name="Wilson R."/>
            <person name="Cheng Z."/>
            <person name="Jin W."/>
            <person name="Jiang J."/>
            <person name="Leong S.A."/>
            <person name="Iwama H."/>
            <person name="Gojobori T."/>
            <person name="Itoh T."/>
            <person name="Niimura Y."/>
            <person name="Fujii Y."/>
            <person name="Habara T."/>
            <person name="Sakai H."/>
            <person name="Sato Y."/>
            <person name="Wilson G."/>
            <person name="Kumar K."/>
            <person name="McCouch S."/>
            <person name="Juretic N."/>
            <person name="Hoen D."/>
            <person name="Wright S."/>
            <person name="Bruskiewich R."/>
            <person name="Bureau T."/>
            <person name="Miyao A."/>
            <person name="Hirochika H."/>
            <person name="Nishikawa T."/>
            <person name="Kadowaki K."/>
            <person name="Sugiura M."/>
            <person name="Burr B."/>
            <person name="Sasaki T."/>
        </authorList>
    </citation>
    <scope>NUCLEOTIDE SEQUENCE [LARGE SCALE GENOMIC DNA]</scope>
    <source>
        <strain evidence="3">cv. Nipponbare</strain>
    </source>
</reference>
<evidence type="ECO:0000256" key="1">
    <source>
        <dbReference type="SAM" id="MobiDB-lite"/>
    </source>
</evidence>
<reference evidence="3" key="2">
    <citation type="journal article" date="2008" name="Nucleic Acids Res.">
        <title>The rice annotation project database (RAP-DB): 2008 update.</title>
        <authorList>
            <consortium name="The rice annotation project (RAP)"/>
        </authorList>
    </citation>
    <scope>GENOME REANNOTATION</scope>
    <source>
        <strain evidence="3">cv. Nipponbare</strain>
    </source>
</reference>
<sequence>MATRSDGTARRGVGMASATATVRGAGGARGGDGDGGDAMAQQRRGAQGRRRRDRARVLQSTLAPPTPSTLWLHGKLHLENAQHGGPNVAIACGDELDGMCYQPITLAGNMFTYPLHLSRIHCHLPDGHNFNNTDALRKHVVAMSQVTNNGCSFSLVNQIDNHH</sequence>
<feature type="region of interest" description="Disordered" evidence="1">
    <location>
        <begin position="1"/>
        <end position="57"/>
    </location>
</feature>
<proteinExistence type="predicted"/>
<protein>
    <submittedName>
        <fullName evidence="2">Uncharacterized protein</fullName>
    </submittedName>
</protein>
<organism evidence="2 3">
    <name type="scientific">Oryza sativa subsp. japonica</name>
    <name type="common">Rice</name>
    <dbReference type="NCBI Taxonomy" id="39947"/>
    <lineage>
        <taxon>Eukaryota</taxon>
        <taxon>Viridiplantae</taxon>
        <taxon>Streptophyta</taxon>
        <taxon>Embryophyta</taxon>
        <taxon>Tracheophyta</taxon>
        <taxon>Spermatophyta</taxon>
        <taxon>Magnoliopsida</taxon>
        <taxon>Liliopsida</taxon>
        <taxon>Poales</taxon>
        <taxon>Poaceae</taxon>
        <taxon>BOP clade</taxon>
        <taxon>Oryzoideae</taxon>
        <taxon>Oryzeae</taxon>
        <taxon>Oryzinae</taxon>
        <taxon>Oryza</taxon>
        <taxon>Oryza sativa</taxon>
    </lineage>
</organism>